<name>A0A7N8X7P1_9TELE</name>
<evidence type="ECO:0000256" key="3">
    <source>
        <dbReference type="SAM" id="MobiDB-lite"/>
    </source>
</evidence>
<reference evidence="5" key="1">
    <citation type="submission" date="2025-08" db="UniProtKB">
        <authorList>
            <consortium name="Ensembl"/>
        </authorList>
    </citation>
    <scope>IDENTIFICATION</scope>
</reference>
<dbReference type="Ensembl" id="ENSMAMT00000067666.1">
    <property type="protein sequence ID" value="ENSMAMP00000047248.1"/>
    <property type="gene ID" value="ENSMAMG00000028727.1"/>
</dbReference>
<proteinExistence type="predicted"/>
<keyword evidence="6" id="KW-1185">Reference proteome</keyword>
<dbReference type="SMART" id="SM00409">
    <property type="entry name" value="IG"/>
    <property type="match status" value="3"/>
</dbReference>
<feature type="region of interest" description="Disordered" evidence="3">
    <location>
        <begin position="184"/>
        <end position="212"/>
    </location>
</feature>
<evidence type="ECO:0000259" key="4">
    <source>
        <dbReference type="PROSITE" id="PS50835"/>
    </source>
</evidence>
<feature type="domain" description="Ig-like" evidence="4">
    <location>
        <begin position="316"/>
        <end position="396"/>
    </location>
</feature>
<dbReference type="InterPro" id="IPR013098">
    <property type="entry name" value="Ig_I-set"/>
</dbReference>
<evidence type="ECO:0000313" key="5">
    <source>
        <dbReference type="Ensembl" id="ENSMAMP00000047248.1"/>
    </source>
</evidence>
<evidence type="ECO:0000256" key="1">
    <source>
        <dbReference type="ARBA" id="ARBA00023157"/>
    </source>
</evidence>
<dbReference type="SUPFAM" id="SSF48726">
    <property type="entry name" value="Immunoglobulin"/>
    <property type="match status" value="3"/>
</dbReference>
<protein>
    <recommendedName>
        <fullName evidence="4">Ig-like domain-containing protein</fullName>
    </recommendedName>
</protein>
<dbReference type="Gene3D" id="2.60.40.10">
    <property type="entry name" value="Immunoglobulins"/>
    <property type="match status" value="3"/>
</dbReference>
<dbReference type="InterPro" id="IPR007110">
    <property type="entry name" value="Ig-like_dom"/>
</dbReference>
<evidence type="ECO:0000256" key="2">
    <source>
        <dbReference type="ARBA" id="ARBA00023319"/>
    </source>
</evidence>
<sequence length="444" mass="50060">SLFTGEYEAYMKQHDVTYKTELIKTVVQEPSVVMSQYELEQRRVMTPMSFVSETVLSSFEERIIQEIELRIMRITYRELVTEDGELMVTAADEDAVQPAFDTPVKNYRIMEGMGVTFHCKMAGNPLPKIAWFKDGQRIRHGDHYQMEVLQDGRSSLRLPVVLPEDEGVYTAFATNMKGNTVSSGKLYVEPCSPGRSPSRSPGRSPARRLDETDEAQLERLYKPVFVMKPSSCKCSEGQTARFDLKVVGRPMPDTYWFHNGKKNMIVIKEDGTQSLIIVPAMPQDSGEWTVVAQNRAGRTSVSINLNVDARESLAQPQFIEKLKNISVKQGTLVELAVKAIGNPLPDIVWLKNSDIVTQHKHPNIKYIPSAASSDSAWYTATAINKAGRDTTRCRVNVEVDFTAPQAERKLIIPKGTYKAKEIAAPELEPLHLRYGQEQWEEGDL</sequence>
<dbReference type="FunFam" id="2.60.40.10:FF:001430">
    <property type="entry name" value="titin isoform X1"/>
    <property type="match status" value="1"/>
</dbReference>
<dbReference type="InterPro" id="IPR003598">
    <property type="entry name" value="Ig_sub2"/>
</dbReference>
<organism evidence="5 6">
    <name type="scientific">Mastacembelus armatus</name>
    <name type="common">zig-zag eel</name>
    <dbReference type="NCBI Taxonomy" id="205130"/>
    <lineage>
        <taxon>Eukaryota</taxon>
        <taxon>Metazoa</taxon>
        <taxon>Chordata</taxon>
        <taxon>Craniata</taxon>
        <taxon>Vertebrata</taxon>
        <taxon>Euteleostomi</taxon>
        <taxon>Actinopterygii</taxon>
        <taxon>Neopterygii</taxon>
        <taxon>Teleostei</taxon>
        <taxon>Neoteleostei</taxon>
        <taxon>Acanthomorphata</taxon>
        <taxon>Anabantaria</taxon>
        <taxon>Synbranchiformes</taxon>
        <taxon>Mastacembelidae</taxon>
        <taxon>Mastacembelus</taxon>
    </lineage>
</organism>
<dbReference type="Pfam" id="PF07679">
    <property type="entry name" value="I-set"/>
    <property type="match status" value="3"/>
</dbReference>
<accession>A0A7N8X7P1</accession>
<feature type="domain" description="Ig-like" evidence="4">
    <location>
        <begin position="98"/>
        <end position="182"/>
    </location>
</feature>
<keyword evidence="2" id="KW-0393">Immunoglobulin domain</keyword>
<dbReference type="SMART" id="SM00408">
    <property type="entry name" value="IGc2"/>
    <property type="match status" value="3"/>
</dbReference>
<dbReference type="PROSITE" id="PS50835">
    <property type="entry name" value="IG_LIKE"/>
    <property type="match status" value="3"/>
</dbReference>
<dbReference type="AlphaFoldDB" id="A0A7N8X7P1"/>
<dbReference type="InterPro" id="IPR013783">
    <property type="entry name" value="Ig-like_fold"/>
</dbReference>
<dbReference type="InterPro" id="IPR003599">
    <property type="entry name" value="Ig_sub"/>
</dbReference>
<feature type="compositionally biased region" description="Low complexity" evidence="3">
    <location>
        <begin position="190"/>
        <end position="204"/>
    </location>
</feature>
<dbReference type="InterPro" id="IPR036179">
    <property type="entry name" value="Ig-like_dom_sf"/>
</dbReference>
<dbReference type="GeneTree" id="ENSGT01150000286978"/>
<feature type="domain" description="Ig-like" evidence="4">
    <location>
        <begin position="223"/>
        <end position="306"/>
    </location>
</feature>
<dbReference type="FunFam" id="2.60.40.10:FF:000032">
    <property type="entry name" value="palladin isoform X1"/>
    <property type="match status" value="1"/>
</dbReference>
<dbReference type="Proteomes" id="UP000261640">
    <property type="component" value="Unplaced"/>
</dbReference>
<dbReference type="PANTHER" id="PTHR47633">
    <property type="entry name" value="IMMUNOGLOBULIN"/>
    <property type="match status" value="1"/>
</dbReference>
<keyword evidence="1" id="KW-1015">Disulfide bond</keyword>
<reference evidence="5" key="2">
    <citation type="submission" date="2025-09" db="UniProtKB">
        <authorList>
            <consortium name="Ensembl"/>
        </authorList>
    </citation>
    <scope>IDENTIFICATION</scope>
</reference>
<evidence type="ECO:0000313" key="6">
    <source>
        <dbReference type="Proteomes" id="UP000261640"/>
    </source>
</evidence>